<dbReference type="InParanoid" id="A0A165YZS9"/>
<accession>A0A165YZS9</accession>
<feature type="domain" description="F-box" evidence="1">
    <location>
        <begin position="69"/>
        <end position="114"/>
    </location>
</feature>
<dbReference type="EMBL" id="KV427086">
    <property type="protein sequence ID" value="KZV78149.1"/>
    <property type="molecule type" value="Genomic_DNA"/>
</dbReference>
<evidence type="ECO:0000313" key="3">
    <source>
        <dbReference type="Proteomes" id="UP000077266"/>
    </source>
</evidence>
<dbReference type="Proteomes" id="UP000077266">
    <property type="component" value="Unassembled WGS sequence"/>
</dbReference>
<evidence type="ECO:0000313" key="2">
    <source>
        <dbReference type="EMBL" id="KZV78149.1"/>
    </source>
</evidence>
<protein>
    <recommendedName>
        <fullName evidence="1">F-box domain-containing protein</fullName>
    </recommendedName>
</protein>
<organism evidence="2 3">
    <name type="scientific">Exidia glandulosa HHB12029</name>
    <dbReference type="NCBI Taxonomy" id="1314781"/>
    <lineage>
        <taxon>Eukaryota</taxon>
        <taxon>Fungi</taxon>
        <taxon>Dikarya</taxon>
        <taxon>Basidiomycota</taxon>
        <taxon>Agaricomycotina</taxon>
        <taxon>Agaricomycetes</taxon>
        <taxon>Auriculariales</taxon>
        <taxon>Exidiaceae</taxon>
        <taxon>Exidia</taxon>
    </lineage>
</organism>
<proteinExistence type="predicted"/>
<gene>
    <name evidence="2" type="ORF">EXIGLDRAFT_784245</name>
</gene>
<sequence length="444" mass="50885">MSFSRSTVPLVGRPRLWKSSLRRCITSVAIVTGITKRSHRWIDEHRGGISDEPSEIDPSDIGGWHLQPSASILCLPVELWELVTAQLGRDDLISLAYACRQLYWLLQPQLFKKLCLPRRWGLSDVSRFLVSMGRRNGTLSHVQYFNLDWDPSIAPEHPEGKVIPALVRDVFLPSMNNLRTLVIPEWILRSWRNLEQLPSSLEQLALTLPEGTYQWFGEAVLLEQAHHSTSVVRVARKATTETRRLFKHMLDRKHSQSHSSLWTQDTLEHLRRGTSIRRLAFGCSVGSATLSHHLRGFAAQGIMFESMQLRGLQCFEEILTWPGVNPSLHTLVVQMADEDSDNMLMQMLDRVPISPESGRVDIFPALKTLAFRSGAKSKLRDRNAIQYITSILGKFPRLEFATFEPWDISWIRPEGHPNTFSIISDTTKFPFEWPQKTWYSNPNE</sequence>
<name>A0A165YZS9_EXIGL</name>
<dbReference type="InterPro" id="IPR001810">
    <property type="entry name" value="F-box_dom"/>
</dbReference>
<reference evidence="2 3" key="1">
    <citation type="journal article" date="2016" name="Mol. Biol. Evol.">
        <title>Comparative Genomics of Early-Diverging Mushroom-Forming Fungi Provides Insights into the Origins of Lignocellulose Decay Capabilities.</title>
        <authorList>
            <person name="Nagy L.G."/>
            <person name="Riley R."/>
            <person name="Tritt A."/>
            <person name="Adam C."/>
            <person name="Daum C."/>
            <person name="Floudas D."/>
            <person name="Sun H."/>
            <person name="Yadav J.S."/>
            <person name="Pangilinan J."/>
            <person name="Larsson K.H."/>
            <person name="Matsuura K."/>
            <person name="Barry K."/>
            <person name="Labutti K."/>
            <person name="Kuo R."/>
            <person name="Ohm R.A."/>
            <person name="Bhattacharya S.S."/>
            <person name="Shirouzu T."/>
            <person name="Yoshinaga Y."/>
            <person name="Martin F.M."/>
            <person name="Grigoriev I.V."/>
            <person name="Hibbett D.S."/>
        </authorList>
    </citation>
    <scope>NUCLEOTIDE SEQUENCE [LARGE SCALE GENOMIC DNA]</scope>
    <source>
        <strain evidence="2 3">HHB12029</strain>
    </source>
</reference>
<keyword evidence="3" id="KW-1185">Reference proteome</keyword>
<dbReference type="PROSITE" id="PS50181">
    <property type="entry name" value="FBOX"/>
    <property type="match status" value="1"/>
</dbReference>
<evidence type="ECO:0000259" key="1">
    <source>
        <dbReference type="PROSITE" id="PS50181"/>
    </source>
</evidence>
<dbReference type="AlphaFoldDB" id="A0A165YZS9"/>